<name>A0A5B6X0K3_9ROSI</name>
<proteinExistence type="predicted"/>
<organism evidence="2 3">
    <name type="scientific">Gossypium australe</name>
    <dbReference type="NCBI Taxonomy" id="47621"/>
    <lineage>
        <taxon>Eukaryota</taxon>
        <taxon>Viridiplantae</taxon>
        <taxon>Streptophyta</taxon>
        <taxon>Embryophyta</taxon>
        <taxon>Tracheophyta</taxon>
        <taxon>Spermatophyta</taxon>
        <taxon>Magnoliopsida</taxon>
        <taxon>eudicotyledons</taxon>
        <taxon>Gunneridae</taxon>
        <taxon>Pentapetalae</taxon>
        <taxon>rosids</taxon>
        <taxon>malvids</taxon>
        <taxon>Malvales</taxon>
        <taxon>Malvaceae</taxon>
        <taxon>Malvoideae</taxon>
        <taxon>Gossypium</taxon>
    </lineage>
</organism>
<keyword evidence="3" id="KW-1185">Reference proteome</keyword>
<dbReference type="Pfam" id="PF07727">
    <property type="entry name" value="RVT_2"/>
    <property type="match status" value="1"/>
</dbReference>
<reference evidence="3" key="1">
    <citation type="journal article" date="2019" name="Plant Biotechnol. J.">
        <title>Genome sequencing of the Australian wild diploid species Gossypium australe highlights disease resistance and delayed gland morphogenesis.</title>
        <authorList>
            <person name="Cai Y."/>
            <person name="Cai X."/>
            <person name="Wang Q."/>
            <person name="Wang P."/>
            <person name="Zhang Y."/>
            <person name="Cai C."/>
            <person name="Xu Y."/>
            <person name="Wang K."/>
            <person name="Zhou Z."/>
            <person name="Wang C."/>
            <person name="Geng S."/>
            <person name="Li B."/>
            <person name="Dong Q."/>
            <person name="Hou Y."/>
            <person name="Wang H."/>
            <person name="Ai P."/>
            <person name="Liu Z."/>
            <person name="Yi F."/>
            <person name="Sun M."/>
            <person name="An G."/>
            <person name="Cheng J."/>
            <person name="Zhang Y."/>
            <person name="Shi Q."/>
            <person name="Xie Y."/>
            <person name="Shi X."/>
            <person name="Chang Y."/>
            <person name="Huang F."/>
            <person name="Chen Y."/>
            <person name="Hong S."/>
            <person name="Mi L."/>
            <person name="Sun Q."/>
            <person name="Zhang L."/>
            <person name="Zhou B."/>
            <person name="Peng R."/>
            <person name="Zhang X."/>
            <person name="Liu F."/>
        </authorList>
    </citation>
    <scope>NUCLEOTIDE SEQUENCE [LARGE SCALE GENOMIC DNA]</scope>
    <source>
        <strain evidence="3">cv. PA1801</strain>
    </source>
</reference>
<gene>
    <name evidence="2" type="ORF">EPI10_031560</name>
</gene>
<dbReference type="OrthoDB" id="1000646at2759"/>
<dbReference type="EMBL" id="SMMG02000001">
    <property type="protein sequence ID" value="KAA3487749.1"/>
    <property type="molecule type" value="Genomic_DNA"/>
</dbReference>
<comment type="caution">
    <text evidence="2">The sequence shown here is derived from an EMBL/GenBank/DDBJ whole genome shotgun (WGS) entry which is preliminary data.</text>
</comment>
<dbReference type="InterPro" id="IPR013103">
    <property type="entry name" value="RVT_2"/>
</dbReference>
<feature type="domain" description="Reverse transcriptase Ty1/copia-type" evidence="1">
    <location>
        <begin position="11"/>
        <end position="135"/>
    </location>
</feature>
<sequence>MEEEIESLQKNETWKLIKPPNRKKIVGYKWVFEKKEASSSDDTRYNARLVAKGYSQVEGVYFHDVFSPVVKHTSIRALLALVALYNLVLEQLDVKTAFFHGDLEEDIYMHQPDDFRIEGKEDHVCPLQKQFYVLK</sequence>
<accession>A0A5B6X0K3</accession>
<evidence type="ECO:0000313" key="2">
    <source>
        <dbReference type="EMBL" id="KAA3487749.1"/>
    </source>
</evidence>
<dbReference type="AlphaFoldDB" id="A0A5B6X0K3"/>
<protein>
    <submittedName>
        <fullName evidence="2">Retrovirus-related Pol polyprotein from transposon TNT 1-94</fullName>
    </submittedName>
</protein>
<dbReference type="Proteomes" id="UP000325315">
    <property type="component" value="Unassembled WGS sequence"/>
</dbReference>
<evidence type="ECO:0000313" key="3">
    <source>
        <dbReference type="Proteomes" id="UP000325315"/>
    </source>
</evidence>
<evidence type="ECO:0000259" key="1">
    <source>
        <dbReference type="Pfam" id="PF07727"/>
    </source>
</evidence>